<accession>A0A370NQK2</accession>
<evidence type="ECO:0000313" key="5">
    <source>
        <dbReference type="Proteomes" id="UP000255165"/>
    </source>
</evidence>
<dbReference type="Proteomes" id="UP000255165">
    <property type="component" value="Unassembled WGS sequence"/>
</dbReference>
<feature type="domain" description="Nudix hydrolase" evidence="3">
    <location>
        <begin position="1"/>
        <end position="122"/>
    </location>
</feature>
<organism evidence="4 5">
    <name type="scientific">Cupriavidus lacunae</name>
    <dbReference type="NCBI Taxonomy" id="2666307"/>
    <lineage>
        <taxon>Bacteria</taxon>
        <taxon>Pseudomonadati</taxon>
        <taxon>Pseudomonadota</taxon>
        <taxon>Betaproteobacteria</taxon>
        <taxon>Burkholderiales</taxon>
        <taxon>Burkholderiaceae</taxon>
        <taxon>Cupriavidus</taxon>
    </lineage>
</organism>
<gene>
    <name evidence="4" type="ORF">DN412_23275</name>
</gene>
<dbReference type="InterPro" id="IPR020084">
    <property type="entry name" value="NUDIX_hydrolase_CS"/>
</dbReference>
<dbReference type="AlphaFoldDB" id="A0A370NQK2"/>
<proteinExistence type="predicted"/>
<evidence type="ECO:0000256" key="2">
    <source>
        <dbReference type="ARBA" id="ARBA00022801"/>
    </source>
</evidence>
<dbReference type="RefSeq" id="WP_115213741.1">
    <property type="nucleotide sequence ID" value="NZ_QKWJ01000033.1"/>
</dbReference>
<dbReference type="PROSITE" id="PS51462">
    <property type="entry name" value="NUDIX"/>
    <property type="match status" value="1"/>
</dbReference>
<name>A0A370NQK2_9BURK</name>
<dbReference type="CDD" id="cd04667">
    <property type="entry name" value="NUDIX_Hydrolase"/>
    <property type="match status" value="1"/>
</dbReference>
<evidence type="ECO:0000256" key="1">
    <source>
        <dbReference type="ARBA" id="ARBA00001946"/>
    </source>
</evidence>
<dbReference type="EMBL" id="QKWJ01000033">
    <property type="protein sequence ID" value="RDK07880.1"/>
    <property type="molecule type" value="Genomic_DNA"/>
</dbReference>
<dbReference type="Gene3D" id="3.90.79.10">
    <property type="entry name" value="Nucleoside Triphosphate Pyrophosphohydrolase"/>
    <property type="match status" value="1"/>
</dbReference>
<evidence type="ECO:0000313" key="4">
    <source>
        <dbReference type="EMBL" id="RDK07880.1"/>
    </source>
</evidence>
<dbReference type="PANTHER" id="PTHR43046:SF16">
    <property type="entry name" value="ADP-RIBOSE PYROPHOSPHATASE YJHB-RELATED"/>
    <property type="match status" value="1"/>
</dbReference>
<evidence type="ECO:0000259" key="3">
    <source>
        <dbReference type="PROSITE" id="PS51462"/>
    </source>
</evidence>
<comment type="cofactor">
    <cofactor evidence="1">
        <name>Mg(2+)</name>
        <dbReference type="ChEBI" id="CHEBI:18420"/>
    </cofactor>
</comment>
<dbReference type="PROSITE" id="PS00893">
    <property type="entry name" value="NUDIX_BOX"/>
    <property type="match status" value="1"/>
</dbReference>
<keyword evidence="5" id="KW-1185">Reference proteome</keyword>
<dbReference type="InterPro" id="IPR000086">
    <property type="entry name" value="NUDIX_hydrolase_dom"/>
</dbReference>
<reference evidence="5" key="1">
    <citation type="submission" date="2018-06" db="EMBL/GenBank/DDBJ databases">
        <authorList>
            <person name="Feng T."/>
            <person name="Jeon C.O."/>
        </authorList>
    </citation>
    <scope>NUCLEOTIDE SEQUENCE [LARGE SCALE GENOMIC DNA]</scope>
    <source>
        <strain evidence="5">S23</strain>
    </source>
</reference>
<sequence length="124" mass="13581">MKTKIRATVVCARGDRVLLVSKDGSRWALPGGRPSKDETFADAAGRELLEETTLLARGLGFLFQAIGATTVHHVFVANIGKSAAAKPSKEIARCQWFSQAELGEIVISPTTRQIIESFWLARQR</sequence>
<comment type="caution">
    <text evidence="4">The sequence shown here is derived from an EMBL/GenBank/DDBJ whole genome shotgun (WGS) entry which is preliminary data.</text>
</comment>
<dbReference type="Pfam" id="PF00293">
    <property type="entry name" value="NUDIX"/>
    <property type="match status" value="1"/>
</dbReference>
<dbReference type="InterPro" id="IPR015797">
    <property type="entry name" value="NUDIX_hydrolase-like_dom_sf"/>
</dbReference>
<dbReference type="PANTHER" id="PTHR43046">
    <property type="entry name" value="GDP-MANNOSE MANNOSYL HYDROLASE"/>
    <property type="match status" value="1"/>
</dbReference>
<keyword evidence="2 4" id="KW-0378">Hydrolase</keyword>
<dbReference type="GO" id="GO:0016787">
    <property type="term" value="F:hydrolase activity"/>
    <property type="evidence" value="ECO:0007669"/>
    <property type="project" value="UniProtKB-KW"/>
</dbReference>
<dbReference type="SUPFAM" id="SSF55811">
    <property type="entry name" value="Nudix"/>
    <property type="match status" value="1"/>
</dbReference>
<protein>
    <submittedName>
        <fullName evidence="4">NUDIX hydrolase</fullName>
    </submittedName>
</protein>